<protein>
    <submittedName>
        <fullName evidence="1">4Fe-4S binding protein</fullName>
    </submittedName>
</protein>
<name>A0AC61NGN7_9BACT</name>
<proteinExistence type="predicted"/>
<dbReference type="Proteomes" id="UP000826212">
    <property type="component" value="Chromosome"/>
</dbReference>
<gene>
    <name evidence="1" type="ORF">K4L44_02770</name>
</gene>
<organism evidence="1 2">
    <name type="scientific">Halosquirtibacter laminarini</name>
    <dbReference type="NCBI Taxonomy" id="3374600"/>
    <lineage>
        <taxon>Bacteria</taxon>
        <taxon>Pseudomonadati</taxon>
        <taxon>Bacteroidota</taxon>
        <taxon>Bacteroidia</taxon>
        <taxon>Marinilabiliales</taxon>
        <taxon>Prolixibacteraceae</taxon>
        <taxon>Halosquirtibacter</taxon>
    </lineage>
</organism>
<accession>A0AC61NGN7</accession>
<dbReference type="EMBL" id="CP081303">
    <property type="protein sequence ID" value="QZE14801.1"/>
    <property type="molecule type" value="Genomic_DNA"/>
</dbReference>
<reference evidence="1" key="1">
    <citation type="submission" date="2021-08" db="EMBL/GenBank/DDBJ databases">
        <title>Novel anaerobic bacterium isolated from sea squirt in East Sea, Republic of Korea.</title>
        <authorList>
            <person name="Nguyen T.H."/>
            <person name="Li Z."/>
            <person name="Lee Y.-J."/>
            <person name="Ko J."/>
            <person name="Kim S.-G."/>
        </authorList>
    </citation>
    <scope>NUCLEOTIDE SEQUENCE</scope>
    <source>
        <strain evidence="1">KCTC 25031</strain>
    </source>
</reference>
<keyword evidence="2" id="KW-1185">Reference proteome</keyword>
<evidence type="ECO:0000313" key="2">
    <source>
        <dbReference type="Proteomes" id="UP000826212"/>
    </source>
</evidence>
<evidence type="ECO:0000313" key="1">
    <source>
        <dbReference type="EMBL" id="QZE14801.1"/>
    </source>
</evidence>
<sequence>MGLKQKLFAKKIKEKLSVKDGYIAVNIASCDGCRNCITYCPKDAISIREITTEEKKDLPLKGRIKVKIKGPNKAFIDTTRCIVCGICMEQCHEYAIHKYPHE</sequence>